<dbReference type="EMBL" id="CM042045">
    <property type="protein sequence ID" value="KAI3683272.1"/>
    <property type="molecule type" value="Genomic_DNA"/>
</dbReference>
<reference evidence="2" key="1">
    <citation type="journal article" date="2022" name="Mol. Ecol. Resour.">
        <title>The genomes of chicory, endive, great burdock and yacon provide insights into Asteraceae palaeo-polyploidization history and plant inulin production.</title>
        <authorList>
            <person name="Fan W."/>
            <person name="Wang S."/>
            <person name="Wang H."/>
            <person name="Wang A."/>
            <person name="Jiang F."/>
            <person name="Liu H."/>
            <person name="Zhao H."/>
            <person name="Xu D."/>
            <person name="Zhang Y."/>
        </authorList>
    </citation>
    <scope>NUCLEOTIDE SEQUENCE [LARGE SCALE GENOMIC DNA]</scope>
    <source>
        <strain evidence="2">cv. Yunnan</strain>
    </source>
</reference>
<organism evidence="1 2">
    <name type="scientific">Smallanthus sonchifolius</name>
    <dbReference type="NCBI Taxonomy" id="185202"/>
    <lineage>
        <taxon>Eukaryota</taxon>
        <taxon>Viridiplantae</taxon>
        <taxon>Streptophyta</taxon>
        <taxon>Embryophyta</taxon>
        <taxon>Tracheophyta</taxon>
        <taxon>Spermatophyta</taxon>
        <taxon>Magnoliopsida</taxon>
        <taxon>eudicotyledons</taxon>
        <taxon>Gunneridae</taxon>
        <taxon>Pentapetalae</taxon>
        <taxon>asterids</taxon>
        <taxon>campanulids</taxon>
        <taxon>Asterales</taxon>
        <taxon>Asteraceae</taxon>
        <taxon>Asteroideae</taxon>
        <taxon>Heliantheae alliance</taxon>
        <taxon>Millerieae</taxon>
        <taxon>Smallanthus</taxon>
    </lineage>
</organism>
<gene>
    <name evidence="1" type="ORF">L1987_83775</name>
</gene>
<protein>
    <submittedName>
        <fullName evidence="1">Uncharacterized protein</fullName>
    </submittedName>
</protein>
<sequence>MAKHKQKMEEETDAEKRSELAKKKDSWKRALTEVADLKGKDAKDRKETEFIKELFKHIACYFVRSDRDVTETILNACDINTRSGITHLTERCLLSIGPHNKLMMHQLVQEMGRDLVRQESPHKPWERSRLWCHEESFKVLAQKKRTENLVGFALDMRMLKKENLSGSLQLETDALTYYRG</sequence>
<comment type="caution">
    <text evidence="1">The sequence shown here is derived from an EMBL/GenBank/DDBJ whole genome shotgun (WGS) entry which is preliminary data.</text>
</comment>
<name>A0ACB8YDI5_9ASTR</name>
<evidence type="ECO:0000313" key="2">
    <source>
        <dbReference type="Proteomes" id="UP001056120"/>
    </source>
</evidence>
<reference evidence="1 2" key="2">
    <citation type="journal article" date="2022" name="Mol. Ecol. Resour.">
        <title>The genomes of chicory, endive, great burdock and yacon provide insights into Asteraceae paleo-polyploidization history and plant inulin production.</title>
        <authorList>
            <person name="Fan W."/>
            <person name="Wang S."/>
            <person name="Wang H."/>
            <person name="Wang A."/>
            <person name="Jiang F."/>
            <person name="Liu H."/>
            <person name="Zhao H."/>
            <person name="Xu D."/>
            <person name="Zhang Y."/>
        </authorList>
    </citation>
    <scope>NUCLEOTIDE SEQUENCE [LARGE SCALE GENOMIC DNA]</scope>
    <source>
        <strain evidence="2">cv. Yunnan</strain>
        <tissue evidence="1">Leaves</tissue>
    </source>
</reference>
<proteinExistence type="predicted"/>
<dbReference type="Proteomes" id="UP001056120">
    <property type="component" value="Linkage Group LG28"/>
</dbReference>
<accession>A0ACB8YDI5</accession>
<evidence type="ECO:0000313" key="1">
    <source>
        <dbReference type="EMBL" id="KAI3683272.1"/>
    </source>
</evidence>
<keyword evidence="2" id="KW-1185">Reference proteome</keyword>